<feature type="compositionally biased region" description="Low complexity" evidence="1">
    <location>
        <begin position="7"/>
        <end position="21"/>
    </location>
</feature>
<evidence type="ECO:0000256" key="2">
    <source>
        <dbReference type="SAM" id="Phobius"/>
    </source>
</evidence>
<evidence type="ECO:0000259" key="3">
    <source>
        <dbReference type="Pfam" id="PF01609"/>
    </source>
</evidence>
<evidence type="ECO:0000313" key="4">
    <source>
        <dbReference type="EMBL" id="CKT00737.1"/>
    </source>
</evidence>
<dbReference type="GO" id="GO:0003677">
    <property type="term" value="F:DNA binding"/>
    <property type="evidence" value="ECO:0007669"/>
    <property type="project" value="InterPro"/>
</dbReference>
<dbReference type="Pfam" id="PF01609">
    <property type="entry name" value="DDE_Tnp_1"/>
    <property type="match status" value="1"/>
</dbReference>
<dbReference type="GO" id="GO:0006313">
    <property type="term" value="P:DNA transposition"/>
    <property type="evidence" value="ECO:0007669"/>
    <property type="project" value="InterPro"/>
</dbReference>
<gene>
    <name evidence="4" type="ORF">ERS027661_03816</name>
</gene>
<feature type="domain" description="Transposase IS4-like" evidence="3">
    <location>
        <begin position="23"/>
        <end position="73"/>
    </location>
</feature>
<organism evidence="4 5">
    <name type="scientific">Mycobacterium tuberculosis</name>
    <dbReference type="NCBI Taxonomy" id="1773"/>
    <lineage>
        <taxon>Bacteria</taxon>
        <taxon>Bacillati</taxon>
        <taxon>Actinomycetota</taxon>
        <taxon>Actinomycetes</taxon>
        <taxon>Mycobacteriales</taxon>
        <taxon>Mycobacteriaceae</taxon>
        <taxon>Mycobacterium</taxon>
        <taxon>Mycobacterium tuberculosis complex</taxon>
    </lineage>
</organism>
<reference evidence="4 5" key="1">
    <citation type="submission" date="2015-03" db="EMBL/GenBank/DDBJ databases">
        <authorList>
            <consortium name="Pathogen Informatics"/>
        </authorList>
    </citation>
    <scope>NUCLEOTIDE SEQUENCE [LARGE SCALE GENOMIC DNA]</scope>
    <source>
        <strain evidence="4 5">Bir 187</strain>
    </source>
</reference>
<feature type="transmembrane region" description="Helical" evidence="2">
    <location>
        <begin position="60"/>
        <end position="79"/>
    </location>
</feature>
<dbReference type="Proteomes" id="UP000049023">
    <property type="component" value="Unassembled WGS sequence"/>
</dbReference>
<protein>
    <submittedName>
        <fullName evidence="4">Transposase</fullName>
    </submittedName>
</protein>
<dbReference type="EMBL" id="CNFU01001089">
    <property type="protein sequence ID" value="CKT00737.1"/>
    <property type="molecule type" value="Genomic_DNA"/>
</dbReference>
<keyword evidence="2" id="KW-0472">Membrane</keyword>
<evidence type="ECO:0000313" key="5">
    <source>
        <dbReference type="Proteomes" id="UP000049023"/>
    </source>
</evidence>
<sequence>MHRATASNPSSCPSQQPSRRQTYGRPPAFDAALYGLRNTVERGFHRLKQWRGIATRYDKYALTYLGGVLLACAVIHARVGTPKLGDTP</sequence>
<feature type="region of interest" description="Disordered" evidence="1">
    <location>
        <begin position="1"/>
        <end position="26"/>
    </location>
</feature>
<accession>A0A655AI43</accession>
<dbReference type="GO" id="GO:0004803">
    <property type="term" value="F:transposase activity"/>
    <property type="evidence" value="ECO:0007669"/>
    <property type="project" value="InterPro"/>
</dbReference>
<name>A0A655AI43_MYCTX</name>
<proteinExistence type="predicted"/>
<dbReference type="AlphaFoldDB" id="A0A655AI43"/>
<dbReference type="InterPro" id="IPR002559">
    <property type="entry name" value="Transposase_11"/>
</dbReference>
<keyword evidence="2" id="KW-0812">Transmembrane</keyword>
<keyword evidence="2" id="KW-1133">Transmembrane helix</keyword>
<evidence type="ECO:0000256" key="1">
    <source>
        <dbReference type="SAM" id="MobiDB-lite"/>
    </source>
</evidence>